<dbReference type="GO" id="GO:0008610">
    <property type="term" value="P:lipid biosynthetic process"/>
    <property type="evidence" value="ECO:0007669"/>
    <property type="project" value="UniProtKB-ARBA"/>
</dbReference>
<dbReference type="GO" id="GO:0016020">
    <property type="term" value="C:membrane"/>
    <property type="evidence" value="ECO:0007669"/>
    <property type="project" value="TreeGrafter"/>
</dbReference>
<accession>A0A318HCZ9</accession>
<evidence type="ECO:0000313" key="3">
    <source>
        <dbReference type="Proteomes" id="UP000247781"/>
    </source>
</evidence>
<proteinExistence type="predicted"/>
<evidence type="ECO:0000259" key="1">
    <source>
        <dbReference type="Pfam" id="PF00487"/>
    </source>
</evidence>
<comment type="caution">
    <text evidence="2">The sequence shown here is derived from an EMBL/GenBank/DDBJ whole genome shotgun (WGS) entry which is preliminary data.</text>
</comment>
<reference evidence="3" key="1">
    <citation type="submission" date="2018-05" db="EMBL/GenBank/DDBJ databases">
        <authorList>
            <person name="Deangelis K."/>
            <person name="Huntemann M."/>
            <person name="Clum A."/>
            <person name="Pillay M."/>
            <person name="Palaniappan K."/>
            <person name="Varghese N."/>
            <person name="Mikhailova N."/>
            <person name="Stamatis D."/>
            <person name="Reddy T."/>
            <person name="Daum C."/>
            <person name="Shapiro N."/>
            <person name="Ivanova N."/>
            <person name="Kyrpides N."/>
            <person name="Woyke T."/>
        </authorList>
    </citation>
    <scope>NUCLEOTIDE SEQUENCE [LARGE SCALE GENOMIC DNA]</scope>
    <source>
        <strain evidence="3">GAS496</strain>
    </source>
</reference>
<dbReference type="CDD" id="cd03506">
    <property type="entry name" value="Delta6-FADS-like"/>
    <property type="match status" value="1"/>
</dbReference>
<protein>
    <submittedName>
        <fullName evidence="2">Fatty acid desaturase</fullName>
    </submittedName>
</protein>
<organism evidence="2 3">
    <name type="scientific">Mycolicibacterium moriokaense</name>
    <dbReference type="NCBI Taxonomy" id="39691"/>
    <lineage>
        <taxon>Bacteria</taxon>
        <taxon>Bacillati</taxon>
        <taxon>Actinomycetota</taxon>
        <taxon>Actinomycetes</taxon>
        <taxon>Mycobacteriales</taxon>
        <taxon>Mycobacteriaceae</taxon>
        <taxon>Mycolicibacterium</taxon>
    </lineage>
</organism>
<dbReference type="EMBL" id="QJJU01000013">
    <property type="protein sequence ID" value="PXX06499.1"/>
    <property type="molecule type" value="Genomic_DNA"/>
</dbReference>
<reference evidence="2 3" key="2">
    <citation type="submission" date="2018-06" db="EMBL/GenBank/DDBJ databases">
        <title>Sequencing of bacterial isolates from soil warming experiment in Harvard Forest, Massachusetts, USA.</title>
        <authorList>
            <person name="Deangelis K.PhD."/>
        </authorList>
    </citation>
    <scope>NUCLEOTIDE SEQUENCE [LARGE SCALE GENOMIC DNA]</scope>
    <source>
        <strain evidence="2 3">GAS496</strain>
    </source>
</reference>
<evidence type="ECO:0000313" key="2">
    <source>
        <dbReference type="EMBL" id="PXX06499.1"/>
    </source>
</evidence>
<feature type="domain" description="Fatty acid desaturase" evidence="1">
    <location>
        <begin position="49"/>
        <end position="312"/>
    </location>
</feature>
<name>A0A318HCZ9_9MYCO</name>
<dbReference type="InterPro" id="IPR012171">
    <property type="entry name" value="Fatty_acid_desaturase"/>
</dbReference>
<dbReference type="PANTHER" id="PTHR19353">
    <property type="entry name" value="FATTY ACID DESATURASE 2"/>
    <property type="match status" value="1"/>
</dbReference>
<keyword evidence="3" id="KW-1185">Reference proteome</keyword>
<dbReference type="Proteomes" id="UP000247781">
    <property type="component" value="Unassembled WGS sequence"/>
</dbReference>
<dbReference type="Pfam" id="PF00487">
    <property type="entry name" value="FA_desaturase"/>
    <property type="match status" value="1"/>
</dbReference>
<dbReference type="PANTHER" id="PTHR19353:SF19">
    <property type="entry name" value="DELTA(5) FATTY ACID DESATURASE C-RELATED"/>
    <property type="match status" value="1"/>
</dbReference>
<gene>
    <name evidence="2" type="ORF">C8E89_11311</name>
</gene>
<sequence length="407" mass="46363">MSLDEIRCDIEASLGTKDRAYIKRVIRFQRCLEIAARLTIFGSRGKTGWTLGTVGLLVSKCIENMELGHNITHGQWDWMNDPEIHSNTWEWDMVGPSSQWRYSHNYRHHVFSNVIGMDDDLGFGVIRVSRDQEWKPGYLWAPLRAVGLSIVFEWGIALHNLAAEQRDQPTEEGKAALKRAMMRKMGRQAAKDYLFFPALSGRRFLRTFLANLVGAGFRNGWAYIVIVCGHFVDGAEKFTPAAVENETKGEWYLRQMLGTANFNAGPVLRLMSGNLCYQIEHHLFPDLPSNRHPEIAARVQAILAEYDLPYTTGPLIRQFWYTVRTICKLSLPDRFLTATSDDAPETASEEKFRAVANDPRVLDAHVVGTRRRGLDTAITDHAQQRIKRGPRWPALQRFAAMVALRFS</sequence>
<dbReference type="AlphaFoldDB" id="A0A318HCZ9"/>
<dbReference type="GO" id="GO:0016717">
    <property type="term" value="F:oxidoreductase activity, acting on paired donors, with oxidation of a pair of donors resulting in the reduction of molecular oxygen to two molecules of water"/>
    <property type="evidence" value="ECO:0007669"/>
    <property type="project" value="TreeGrafter"/>
</dbReference>
<dbReference type="InterPro" id="IPR005804">
    <property type="entry name" value="FA_desaturase_dom"/>
</dbReference>